<accession>A0A0C1ZQ05</accession>
<dbReference type="InterPro" id="IPR011639">
    <property type="entry name" value="MethylTrfase_TaqI-like_dom"/>
</dbReference>
<keyword evidence="4" id="KW-0808">Transferase</keyword>
<evidence type="ECO:0000256" key="3">
    <source>
        <dbReference type="ARBA" id="ARBA00022603"/>
    </source>
</evidence>
<dbReference type="PANTHER" id="PTHR33841">
    <property type="entry name" value="DNA METHYLTRANSFERASE YEEA-RELATED"/>
    <property type="match status" value="1"/>
</dbReference>
<dbReference type="PROSITE" id="PS00092">
    <property type="entry name" value="N6_MTASE"/>
    <property type="match status" value="1"/>
</dbReference>
<keyword evidence="3 8" id="KW-0489">Methyltransferase</keyword>
<comment type="caution">
    <text evidence="8">The sequence shown here is derived from an EMBL/GenBank/DDBJ whole genome shotgun (WGS) entry which is preliminary data.</text>
</comment>
<gene>
    <name evidence="8" type="ORF">DB30_00548</name>
</gene>
<dbReference type="InterPro" id="IPR050953">
    <property type="entry name" value="N4_N6_ade-DNA_methylase"/>
</dbReference>
<dbReference type="EC" id="2.1.1.72" evidence="2"/>
<evidence type="ECO:0000256" key="5">
    <source>
        <dbReference type="ARBA" id="ARBA00022691"/>
    </source>
</evidence>
<dbReference type="SUPFAM" id="SSF53335">
    <property type="entry name" value="S-adenosyl-L-methionine-dependent methyltransferases"/>
    <property type="match status" value="1"/>
</dbReference>
<protein>
    <recommendedName>
        <fullName evidence="2">site-specific DNA-methyltransferase (adenine-specific)</fullName>
        <ecNumber evidence="2">2.1.1.72</ecNumber>
    </recommendedName>
</protein>
<dbReference type="PRINTS" id="PR00507">
    <property type="entry name" value="N12N6MTFRASE"/>
</dbReference>
<evidence type="ECO:0000256" key="4">
    <source>
        <dbReference type="ARBA" id="ARBA00022679"/>
    </source>
</evidence>
<evidence type="ECO:0000256" key="1">
    <source>
        <dbReference type="ARBA" id="ARBA00006594"/>
    </source>
</evidence>
<dbReference type="InterPro" id="IPR029063">
    <property type="entry name" value="SAM-dependent_MTases_sf"/>
</dbReference>
<dbReference type="GO" id="GO:0032259">
    <property type="term" value="P:methylation"/>
    <property type="evidence" value="ECO:0007669"/>
    <property type="project" value="UniProtKB-KW"/>
</dbReference>
<comment type="similarity">
    <text evidence="1">Belongs to the N(4)/N(6)-methyltransferase family.</text>
</comment>
<dbReference type="CDD" id="cd02440">
    <property type="entry name" value="AdoMet_MTases"/>
    <property type="match status" value="1"/>
</dbReference>
<evidence type="ECO:0000256" key="6">
    <source>
        <dbReference type="ARBA" id="ARBA00047942"/>
    </source>
</evidence>
<dbReference type="InterPro" id="IPR002052">
    <property type="entry name" value="DNA_methylase_N6_adenine_CS"/>
</dbReference>
<dbReference type="GO" id="GO:0003676">
    <property type="term" value="F:nucleic acid binding"/>
    <property type="evidence" value="ECO:0007669"/>
    <property type="project" value="InterPro"/>
</dbReference>
<sequence>MNHRQDVVTHAVQRARALGLASTRAHKKQWGQFFSPAALGVFMASLVELDPHDGEVLRILDPGAGTGVMGLSLATRVLEQHPGRRVELVAVESEPTARAQLERSLALAGELLGSRFSSKVLNEDVLELQDRPVGRFHVAIGNPPYYKLPPSDPRGGDAPNIYARFMEVASALLHPGGALCFVVPRSFASGWYFRRFRARFHQKMQLRRVHVFDSRADAFRGDAVLQENIVVVYANHAAARPEVTISRSRGLRDLAALTCLRAPARDVIGERDDAVVSLPTSPDELELLQAVRGWPNVLADLGLQVSTGPIVPFRSTQHLRRARGRTTVPLLWLQHVSANGVTWPLGRQFRKHEHVCRSIGPARLLPNQNYVLLRRFSAKEDAHRITAAAHLASELECPVFGLENHVNFVHRPGGMTEHEVIGLAALLGSKTIDAYFRISSGNTQVSAAELRSLPLPGLPVIEAIAQAVAQSRKHPAAPLERSERLESIESTETIDSIIADSLRNQSSALGPTALGRAS</sequence>
<dbReference type="Pfam" id="PF07669">
    <property type="entry name" value="Eco57I"/>
    <property type="match status" value="1"/>
</dbReference>
<evidence type="ECO:0000313" key="8">
    <source>
        <dbReference type="EMBL" id="KIG13083.1"/>
    </source>
</evidence>
<dbReference type="PANTHER" id="PTHR33841:SF5">
    <property type="entry name" value="DNA METHYLASE (MODIFICATION METHYLASE) (METHYLTRANSFERASE)-RELATED"/>
    <property type="match status" value="1"/>
</dbReference>
<comment type="catalytic activity">
    <reaction evidence="6">
        <text>a 2'-deoxyadenosine in DNA + S-adenosyl-L-methionine = an N(6)-methyl-2'-deoxyadenosine in DNA + S-adenosyl-L-homocysteine + H(+)</text>
        <dbReference type="Rhea" id="RHEA:15197"/>
        <dbReference type="Rhea" id="RHEA-COMP:12418"/>
        <dbReference type="Rhea" id="RHEA-COMP:12419"/>
        <dbReference type="ChEBI" id="CHEBI:15378"/>
        <dbReference type="ChEBI" id="CHEBI:57856"/>
        <dbReference type="ChEBI" id="CHEBI:59789"/>
        <dbReference type="ChEBI" id="CHEBI:90615"/>
        <dbReference type="ChEBI" id="CHEBI:90616"/>
        <dbReference type="EC" id="2.1.1.72"/>
    </reaction>
</comment>
<evidence type="ECO:0000256" key="2">
    <source>
        <dbReference type="ARBA" id="ARBA00011900"/>
    </source>
</evidence>
<evidence type="ECO:0000313" key="9">
    <source>
        <dbReference type="Proteomes" id="UP000031599"/>
    </source>
</evidence>
<reference evidence="8 9" key="1">
    <citation type="submission" date="2014-12" db="EMBL/GenBank/DDBJ databases">
        <title>Genome assembly of Enhygromyxa salina DSM 15201.</title>
        <authorList>
            <person name="Sharma G."/>
            <person name="Subramanian S."/>
        </authorList>
    </citation>
    <scope>NUCLEOTIDE SEQUENCE [LARGE SCALE GENOMIC DNA]</scope>
    <source>
        <strain evidence="8 9">DSM 15201</strain>
    </source>
</reference>
<organism evidence="8 9">
    <name type="scientific">Enhygromyxa salina</name>
    <dbReference type="NCBI Taxonomy" id="215803"/>
    <lineage>
        <taxon>Bacteria</taxon>
        <taxon>Pseudomonadati</taxon>
        <taxon>Myxococcota</taxon>
        <taxon>Polyangia</taxon>
        <taxon>Nannocystales</taxon>
        <taxon>Nannocystaceae</taxon>
        <taxon>Enhygromyxa</taxon>
    </lineage>
</organism>
<dbReference type="EMBL" id="JMCC02000107">
    <property type="protein sequence ID" value="KIG13083.1"/>
    <property type="molecule type" value="Genomic_DNA"/>
</dbReference>
<dbReference type="Gene3D" id="3.40.50.150">
    <property type="entry name" value="Vaccinia Virus protein VP39"/>
    <property type="match status" value="1"/>
</dbReference>
<dbReference type="GO" id="GO:0006304">
    <property type="term" value="P:DNA modification"/>
    <property type="evidence" value="ECO:0007669"/>
    <property type="project" value="InterPro"/>
</dbReference>
<dbReference type="Proteomes" id="UP000031599">
    <property type="component" value="Unassembled WGS sequence"/>
</dbReference>
<dbReference type="AlphaFoldDB" id="A0A0C1ZQ05"/>
<dbReference type="GO" id="GO:0009007">
    <property type="term" value="F:site-specific DNA-methyltransferase (adenine-specific) activity"/>
    <property type="evidence" value="ECO:0007669"/>
    <property type="project" value="UniProtKB-EC"/>
</dbReference>
<feature type="domain" description="Type II methyltransferase M.TaqI-like" evidence="7">
    <location>
        <begin position="133"/>
        <end position="219"/>
    </location>
</feature>
<name>A0A0C1ZQ05_9BACT</name>
<proteinExistence type="inferred from homology"/>
<keyword evidence="5" id="KW-0949">S-adenosyl-L-methionine</keyword>
<evidence type="ECO:0000259" key="7">
    <source>
        <dbReference type="Pfam" id="PF07669"/>
    </source>
</evidence>